<feature type="transmembrane region" description="Helical" evidence="10">
    <location>
        <begin position="15"/>
        <end position="40"/>
    </location>
</feature>
<evidence type="ECO:0000256" key="2">
    <source>
        <dbReference type="ARBA" id="ARBA00022475"/>
    </source>
</evidence>
<dbReference type="Pfam" id="PF00001">
    <property type="entry name" value="7tm_1"/>
    <property type="match status" value="1"/>
</dbReference>
<evidence type="ECO:0000256" key="5">
    <source>
        <dbReference type="ARBA" id="ARBA00023040"/>
    </source>
</evidence>
<dbReference type="FunFam" id="1.20.1070.10:FF:000142">
    <property type="entry name" value="G protein-coupled receptor 55"/>
    <property type="match status" value="1"/>
</dbReference>
<reference evidence="12" key="1">
    <citation type="submission" date="2025-08" db="UniProtKB">
        <authorList>
            <consortium name="Ensembl"/>
        </authorList>
    </citation>
    <scope>IDENTIFICATION</scope>
</reference>
<dbReference type="Proteomes" id="UP000261540">
    <property type="component" value="Unplaced"/>
</dbReference>
<evidence type="ECO:0000256" key="7">
    <source>
        <dbReference type="ARBA" id="ARBA00023170"/>
    </source>
</evidence>
<dbReference type="PRINTS" id="PR00237">
    <property type="entry name" value="GPCRRHODOPSN"/>
</dbReference>
<feature type="transmembrane region" description="Helical" evidence="10">
    <location>
        <begin position="93"/>
        <end position="113"/>
    </location>
</feature>
<feature type="transmembrane region" description="Helical" evidence="10">
    <location>
        <begin position="220"/>
        <end position="245"/>
    </location>
</feature>
<dbReference type="GeneTree" id="ENSGT01040000240444"/>
<keyword evidence="9" id="KW-0807">Transducer</keyword>
<proteinExistence type="predicted"/>
<dbReference type="AlphaFoldDB" id="A0A3B3SQY1"/>
<evidence type="ECO:0000259" key="11">
    <source>
        <dbReference type="PROSITE" id="PS50262"/>
    </source>
</evidence>
<feature type="transmembrane region" description="Helical" evidence="10">
    <location>
        <begin position="175"/>
        <end position="199"/>
    </location>
</feature>
<keyword evidence="8" id="KW-0325">Glycoprotein</keyword>
<evidence type="ECO:0000256" key="9">
    <source>
        <dbReference type="ARBA" id="ARBA00023224"/>
    </source>
</evidence>
<keyword evidence="4 10" id="KW-1133">Transmembrane helix</keyword>
<protein>
    <submittedName>
        <fullName evidence="12">G protein-coupled receptor 35, tandem duplicate 1</fullName>
    </submittedName>
</protein>
<dbReference type="PROSITE" id="PS50262">
    <property type="entry name" value="G_PROTEIN_RECEP_F1_2"/>
    <property type="match status" value="1"/>
</dbReference>
<reference evidence="12" key="2">
    <citation type="submission" date="2025-09" db="UniProtKB">
        <authorList>
            <consortium name="Ensembl"/>
        </authorList>
    </citation>
    <scope>IDENTIFICATION</scope>
</reference>
<dbReference type="PANTHER" id="PTHR24232:SF100">
    <property type="entry name" value="G PROTEIN-COUPLED RECEPTOR 35, TANDEM DUPLICATE 1-RELATED"/>
    <property type="match status" value="1"/>
</dbReference>
<evidence type="ECO:0000256" key="1">
    <source>
        <dbReference type="ARBA" id="ARBA00004651"/>
    </source>
</evidence>
<evidence type="ECO:0000256" key="4">
    <source>
        <dbReference type="ARBA" id="ARBA00022989"/>
    </source>
</evidence>
<dbReference type="STRING" id="1676925.ENSPKIP00000033139"/>
<keyword evidence="7" id="KW-0675">Receptor</keyword>
<dbReference type="GO" id="GO:0004930">
    <property type="term" value="F:G protein-coupled receptor activity"/>
    <property type="evidence" value="ECO:0007669"/>
    <property type="project" value="UniProtKB-KW"/>
</dbReference>
<feature type="transmembrane region" description="Helical" evidence="10">
    <location>
        <begin position="129"/>
        <end position="147"/>
    </location>
</feature>
<name>A0A3B3SQY1_9TELE</name>
<keyword evidence="13" id="KW-1185">Reference proteome</keyword>
<evidence type="ECO:0000313" key="13">
    <source>
        <dbReference type="Proteomes" id="UP000261540"/>
    </source>
</evidence>
<feature type="transmembrane region" description="Helical" evidence="10">
    <location>
        <begin position="52"/>
        <end position="73"/>
    </location>
</feature>
<dbReference type="GO" id="GO:0005886">
    <property type="term" value="C:plasma membrane"/>
    <property type="evidence" value="ECO:0007669"/>
    <property type="project" value="UniProtKB-SubCell"/>
</dbReference>
<evidence type="ECO:0000256" key="8">
    <source>
        <dbReference type="ARBA" id="ARBA00023180"/>
    </source>
</evidence>
<keyword evidence="3 10" id="KW-0812">Transmembrane</keyword>
<dbReference type="GO" id="GO:0035025">
    <property type="term" value="P:positive regulation of Rho protein signal transduction"/>
    <property type="evidence" value="ECO:0007669"/>
    <property type="project" value="TreeGrafter"/>
</dbReference>
<accession>A0A3B3SQY1</accession>
<dbReference type="SUPFAM" id="SSF81321">
    <property type="entry name" value="Family A G protein-coupled receptor-like"/>
    <property type="match status" value="1"/>
</dbReference>
<dbReference type="InterPro" id="IPR017452">
    <property type="entry name" value="GPCR_Rhodpsn_7TM"/>
</dbReference>
<dbReference type="Ensembl" id="ENSPKIT00000014024.1">
    <property type="protein sequence ID" value="ENSPKIP00000033139.1"/>
    <property type="gene ID" value="ENSPKIG00000012964.1"/>
</dbReference>
<evidence type="ECO:0000256" key="6">
    <source>
        <dbReference type="ARBA" id="ARBA00023136"/>
    </source>
</evidence>
<keyword evidence="2" id="KW-1003">Cell membrane</keyword>
<dbReference type="InterPro" id="IPR000276">
    <property type="entry name" value="GPCR_Rhodpsn"/>
</dbReference>
<dbReference type="PANTHER" id="PTHR24232">
    <property type="entry name" value="G-PROTEIN COUPLED RECEPTOR"/>
    <property type="match status" value="1"/>
</dbReference>
<dbReference type="Gene3D" id="1.20.1070.10">
    <property type="entry name" value="Rhodopsin 7-helix transmembrane proteins"/>
    <property type="match status" value="1"/>
</dbReference>
<keyword evidence="6 10" id="KW-0472">Membrane</keyword>
<evidence type="ECO:0000256" key="3">
    <source>
        <dbReference type="ARBA" id="ARBA00022692"/>
    </source>
</evidence>
<sequence length="313" mass="35376">MSNCSYNLTEGVEKAYLTITIPTFIFGLLGNMAFLIALCFKGKKALSYMMIYIGNMTLADGIILFTLPFRMYFLRKTWAFDMESCLVVVSSSFVNMYVSIYTATAICVVRYIAIKYPFRAREIMSPRKAVVVCVLIWLIVCSLSALFHKVDALPANSTKFKCFQQLGNKPLPLSFILVLDILGFLLPLLCMTFCSIKVVRCLSKSVKGDSGNEKTQCIRIIITNLIVFIVSFAPFHFGFLLKYIVQTVSPQNCNLLESVHNFVHISFAISHTNCCLDIFTYYFFIKASACACCMAQDLRRKLNSSTISVHRRC</sequence>
<organism evidence="12 13">
    <name type="scientific">Paramormyrops kingsleyae</name>
    <dbReference type="NCBI Taxonomy" id="1676925"/>
    <lineage>
        <taxon>Eukaryota</taxon>
        <taxon>Metazoa</taxon>
        <taxon>Chordata</taxon>
        <taxon>Craniata</taxon>
        <taxon>Vertebrata</taxon>
        <taxon>Euteleostomi</taxon>
        <taxon>Actinopterygii</taxon>
        <taxon>Neopterygii</taxon>
        <taxon>Teleostei</taxon>
        <taxon>Osteoglossocephala</taxon>
        <taxon>Osteoglossomorpha</taxon>
        <taxon>Osteoglossiformes</taxon>
        <taxon>Mormyridae</taxon>
        <taxon>Paramormyrops</taxon>
    </lineage>
</organism>
<keyword evidence="5" id="KW-0297">G-protein coupled receptor</keyword>
<feature type="domain" description="G-protein coupled receptors family 1 profile" evidence="11">
    <location>
        <begin position="30"/>
        <end position="281"/>
    </location>
</feature>
<comment type="subcellular location">
    <subcellularLocation>
        <location evidence="1">Cell membrane</location>
        <topology evidence="1">Multi-pass membrane protein</topology>
    </subcellularLocation>
</comment>
<dbReference type="GO" id="GO:0007200">
    <property type="term" value="P:phospholipase C-activating G protein-coupled receptor signaling pathway"/>
    <property type="evidence" value="ECO:0007669"/>
    <property type="project" value="TreeGrafter"/>
</dbReference>
<evidence type="ECO:0000256" key="10">
    <source>
        <dbReference type="SAM" id="Phobius"/>
    </source>
</evidence>
<evidence type="ECO:0000313" key="12">
    <source>
        <dbReference type="Ensembl" id="ENSPKIP00000033139.1"/>
    </source>
</evidence>